<reference evidence="3 4" key="1">
    <citation type="submission" date="2019-05" db="EMBL/GenBank/DDBJ databases">
        <title>Mumia sp. nov., isolated from the intestinal contents of plateau pika (Ochotona curzoniae) in the Qinghai-Tibet plateau of China.</title>
        <authorList>
            <person name="Tian Z."/>
        </authorList>
    </citation>
    <scope>NUCLEOTIDE SEQUENCE [LARGE SCALE GENOMIC DNA]</scope>
    <source>
        <strain evidence="4">527</strain>
        <strain evidence="3">Z527</strain>
    </source>
</reference>
<gene>
    <name evidence="3" type="ORF">FHE65_02555</name>
    <name evidence="2" type="ORF">FHE65_18835</name>
</gene>
<dbReference type="InterPro" id="IPR007345">
    <property type="entry name" value="Polysacch_pyruvyl_Trfase"/>
</dbReference>
<proteinExistence type="predicted"/>
<dbReference type="GO" id="GO:0016740">
    <property type="term" value="F:transferase activity"/>
    <property type="evidence" value="ECO:0007669"/>
    <property type="project" value="UniProtKB-KW"/>
</dbReference>
<dbReference type="EMBL" id="VDFR01000011">
    <property type="protein sequence ID" value="TNC50876.1"/>
    <property type="molecule type" value="Genomic_DNA"/>
</dbReference>
<dbReference type="OrthoDB" id="9811182at2"/>
<dbReference type="AlphaFoldDB" id="A0A5C4MYY4"/>
<dbReference type="EMBL" id="VDFR01000083">
    <property type="protein sequence ID" value="TNC43186.1"/>
    <property type="molecule type" value="Genomic_DNA"/>
</dbReference>
<dbReference type="Proteomes" id="UP000306740">
    <property type="component" value="Unassembled WGS sequence"/>
</dbReference>
<accession>A0A5C4MYY4</accession>
<dbReference type="Pfam" id="PF04230">
    <property type="entry name" value="PS_pyruv_trans"/>
    <property type="match status" value="1"/>
</dbReference>
<organism evidence="3 4">
    <name type="scientific">Mumia zhuanghuii</name>
    <dbReference type="NCBI Taxonomy" id="2585211"/>
    <lineage>
        <taxon>Bacteria</taxon>
        <taxon>Bacillati</taxon>
        <taxon>Actinomycetota</taxon>
        <taxon>Actinomycetes</taxon>
        <taxon>Propionibacteriales</taxon>
        <taxon>Nocardioidaceae</taxon>
        <taxon>Mumia</taxon>
    </lineage>
</organism>
<keyword evidence="3" id="KW-0808">Transferase</keyword>
<evidence type="ECO:0000313" key="2">
    <source>
        <dbReference type="EMBL" id="TNC43186.1"/>
    </source>
</evidence>
<sequence length="401" mass="44467">MGAALGSERSQMSKTRHMTSVGIMSMQRIYNYGSSLQAYGLRRLIEQHVEDVQVSFVDYVPGEALIKDAASFEPTSRLRRSLAKVAEYNQVDASLRDRLRFFNHKRTYGKKYFRLMGIPAEPARDLALDVQVIGSDEVFNCVQSNTNVGYSRDLFGHGSSARRLVSYAASFGNTTLDKLSEFGVRDEVAADLSRFDALSVRDQNSAAIVKALTGRTPTINVDPALAYDFMAQETRIPTGRPHPEPYLLVYGYSGRLGKEENSALRSYARALGARILCAGGVQDCCDEFVDCSPFELLAYFRHAEGIVTDTFHGTIFSLINERPFATIVRRSSGLGYGNEEKLGYLLETFGLQDRRVDDTASLVSALAEPVDYRPVATVLAHERARTANYLSSTIAQKVADR</sequence>
<feature type="domain" description="Polysaccharide pyruvyl transferase" evidence="1">
    <location>
        <begin position="31"/>
        <end position="327"/>
    </location>
</feature>
<evidence type="ECO:0000259" key="1">
    <source>
        <dbReference type="Pfam" id="PF04230"/>
    </source>
</evidence>
<protein>
    <submittedName>
        <fullName evidence="3">Polysaccharide pyruvyl transferase family protein</fullName>
    </submittedName>
</protein>
<evidence type="ECO:0000313" key="3">
    <source>
        <dbReference type="EMBL" id="TNC50876.1"/>
    </source>
</evidence>
<evidence type="ECO:0000313" key="4">
    <source>
        <dbReference type="Proteomes" id="UP000306740"/>
    </source>
</evidence>
<comment type="caution">
    <text evidence="3">The sequence shown here is derived from an EMBL/GenBank/DDBJ whole genome shotgun (WGS) entry which is preliminary data.</text>
</comment>
<name>A0A5C4MYY4_9ACTN</name>